<gene>
    <name evidence="1" type="ORF">BDY19DRAFT_520683</name>
</gene>
<dbReference type="Proteomes" id="UP001055072">
    <property type="component" value="Unassembled WGS sequence"/>
</dbReference>
<sequence length="882" mass="95619">MSIDPAVSEFASLMDNAFEVNGHGFATDKDTAPGSYSQDTIVLPHSVNDNHANTNTSAIDSNNPVPAAQVGNSNATLADSDKQPDSNFTQADLTFFHTGESILEELGIGEENVLLEDENKQDLEGSGVLGDVMLSLGMGFGTSFWKDVRKIGADDQPTTTQCSVSPVVAPLATPHTVSPDLRAPSIVITPPVEDAPAAVLTPAQDAPAFIPTPSEPIVKALTATTAPTLVQSASTLTPFIARPPAPAFRNVNNNNAVPVLMQALGGREWLPPSKLPVTEKIPPWRLPLPIMQPAETQSIFPTASELHQAVSTGYIPPFPLQCSSQGAPFPPSLSKLSTDLMSTQVLRLYGLENPLSSPTRSNRALYPDQQPKKSTHISTAAVPKPIKRTVNGLSARQAPRAPPFRQTPRPLHPPPPLFPAHLEKIINPDGQLRGGKRLDPHTLLSHVPKEARTMEKLLIASIKHRGLNRDLYDLVEYPICDDAQKVICVVCSTMGKKREIKRNQSSRPQHRKANCHAKGWEWVLWLEEWSLQSAAKDLAPRMMALKTEDEDKGKARATSADVTSWLPPPPQEIPLPDDHDHGIVTSDSFVHDARSSAANDSQLDFSFVATKPTPPNVGNKRAPADLSQQTIPEACIFVFDGYGTTEPTPQKPRVRRPNTCKKSSTAVRNGASRLPKQTISNTPSSSPQVACDSDTILARMGDQLSAPSPSPSRYISLDSTREQPHGDEYNHHGQYSMATNIQPLDYSSFGAVAPLDVSGQGTVDAQLEQNIAGPGINGGHQPVPSYGQPYPMNVDLSMDLLRQPPFTQPQQLPEISQQDYQQQPDLLDIPSHVPGPNQYQGGLLPNDPNTPSLFQPQPFATNDAFDDASQFYGFLGLDQFPY</sequence>
<name>A0ACB8TRH0_9APHY</name>
<keyword evidence="2" id="KW-1185">Reference proteome</keyword>
<organism evidence="1 2">
    <name type="scientific">Irpex rosettiformis</name>
    <dbReference type="NCBI Taxonomy" id="378272"/>
    <lineage>
        <taxon>Eukaryota</taxon>
        <taxon>Fungi</taxon>
        <taxon>Dikarya</taxon>
        <taxon>Basidiomycota</taxon>
        <taxon>Agaricomycotina</taxon>
        <taxon>Agaricomycetes</taxon>
        <taxon>Polyporales</taxon>
        <taxon>Irpicaceae</taxon>
        <taxon>Irpex</taxon>
    </lineage>
</organism>
<accession>A0ACB8TRH0</accession>
<evidence type="ECO:0000313" key="1">
    <source>
        <dbReference type="EMBL" id="KAI0084602.1"/>
    </source>
</evidence>
<dbReference type="EMBL" id="MU274940">
    <property type="protein sequence ID" value="KAI0084602.1"/>
    <property type="molecule type" value="Genomic_DNA"/>
</dbReference>
<proteinExistence type="predicted"/>
<evidence type="ECO:0000313" key="2">
    <source>
        <dbReference type="Proteomes" id="UP001055072"/>
    </source>
</evidence>
<protein>
    <submittedName>
        <fullName evidence="1">Uncharacterized protein</fullName>
    </submittedName>
</protein>
<reference evidence="1" key="1">
    <citation type="journal article" date="2021" name="Environ. Microbiol.">
        <title>Gene family expansions and transcriptome signatures uncover fungal adaptations to wood decay.</title>
        <authorList>
            <person name="Hage H."/>
            <person name="Miyauchi S."/>
            <person name="Viragh M."/>
            <person name="Drula E."/>
            <person name="Min B."/>
            <person name="Chaduli D."/>
            <person name="Navarro D."/>
            <person name="Favel A."/>
            <person name="Norest M."/>
            <person name="Lesage-Meessen L."/>
            <person name="Balint B."/>
            <person name="Merenyi Z."/>
            <person name="de Eugenio L."/>
            <person name="Morin E."/>
            <person name="Martinez A.T."/>
            <person name="Baldrian P."/>
            <person name="Stursova M."/>
            <person name="Martinez M.J."/>
            <person name="Novotny C."/>
            <person name="Magnuson J.K."/>
            <person name="Spatafora J.W."/>
            <person name="Maurice S."/>
            <person name="Pangilinan J."/>
            <person name="Andreopoulos W."/>
            <person name="LaButti K."/>
            <person name="Hundley H."/>
            <person name="Na H."/>
            <person name="Kuo A."/>
            <person name="Barry K."/>
            <person name="Lipzen A."/>
            <person name="Henrissat B."/>
            <person name="Riley R."/>
            <person name="Ahrendt S."/>
            <person name="Nagy L.G."/>
            <person name="Grigoriev I.V."/>
            <person name="Martin F."/>
            <person name="Rosso M.N."/>
        </authorList>
    </citation>
    <scope>NUCLEOTIDE SEQUENCE</scope>
    <source>
        <strain evidence="1">CBS 384.51</strain>
    </source>
</reference>
<comment type="caution">
    <text evidence="1">The sequence shown here is derived from an EMBL/GenBank/DDBJ whole genome shotgun (WGS) entry which is preliminary data.</text>
</comment>